<dbReference type="CDD" id="cd10448">
    <property type="entry name" value="GIY-YIG_unchar_3"/>
    <property type="match status" value="1"/>
</dbReference>
<gene>
    <name evidence="3" type="ORF">C5B42_00920</name>
</gene>
<dbReference type="InterPro" id="IPR000305">
    <property type="entry name" value="GIY-YIG_endonuc"/>
</dbReference>
<reference evidence="3 4" key="1">
    <citation type="submission" date="2018-02" db="EMBL/GenBank/DDBJ databases">
        <title>Genomic Reconstructions from Amazon Rainforest and Pasture Soil Reveal Novel Insights into the Physiology of Candidate Phyla in Tropical Sites.</title>
        <authorList>
            <person name="Kroeger M.E."/>
            <person name="Delmont T."/>
            <person name="Eren A.M."/>
            <person name="Guo J."/>
            <person name="Meyer K.M."/>
            <person name="Khan K."/>
            <person name="Rodrigues J.L.M."/>
            <person name="Bohannan B.J.M."/>
            <person name="Tringe S."/>
            <person name="Borges C.D."/>
            <person name="Tiedje J."/>
            <person name="Tsai S.M."/>
            <person name="Nusslein K."/>
        </authorList>
    </citation>
    <scope>NUCLEOTIDE SEQUENCE [LARGE SCALE GENOMIC DNA]</scope>
    <source>
        <strain evidence="3">Amazon FNV 2010 28 9</strain>
    </source>
</reference>
<comment type="caution">
    <text evidence="3">The sequence shown here is derived from an EMBL/GenBank/DDBJ whole genome shotgun (WGS) entry which is preliminary data.</text>
</comment>
<evidence type="ECO:0000313" key="3">
    <source>
        <dbReference type="EMBL" id="PWU24066.1"/>
    </source>
</evidence>
<dbReference type="Pfam" id="PF01541">
    <property type="entry name" value="GIY-YIG"/>
    <property type="match status" value="1"/>
</dbReference>
<feature type="domain" description="GIY-YIG" evidence="2">
    <location>
        <begin position="1"/>
        <end position="75"/>
    </location>
</feature>
<dbReference type="SUPFAM" id="SSF82771">
    <property type="entry name" value="GIY-YIG endonuclease"/>
    <property type="match status" value="1"/>
</dbReference>
<dbReference type="PROSITE" id="PS50164">
    <property type="entry name" value="GIY_YIG"/>
    <property type="match status" value="1"/>
</dbReference>
<dbReference type="Gene3D" id="3.40.1440.10">
    <property type="entry name" value="GIY-YIG endonuclease"/>
    <property type="match status" value="1"/>
</dbReference>
<dbReference type="SMART" id="SM00465">
    <property type="entry name" value="GIYc"/>
    <property type="match status" value="1"/>
</dbReference>
<evidence type="ECO:0000256" key="1">
    <source>
        <dbReference type="ARBA" id="ARBA00007435"/>
    </source>
</evidence>
<protein>
    <recommendedName>
        <fullName evidence="2">GIY-YIG domain-containing protein</fullName>
    </recommendedName>
</protein>
<proteinExistence type="inferred from homology"/>
<dbReference type="Proteomes" id="UP000246104">
    <property type="component" value="Unassembled WGS sequence"/>
</dbReference>
<dbReference type="InterPro" id="IPR050190">
    <property type="entry name" value="UPF0213_domain"/>
</dbReference>
<dbReference type="PANTHER" id="PTHR34477:SF5">
    <property type="entry name" value="BSL5627 PROTEIN"/>
    <property type="match status" value="1"/>
</dbReference>
<accession>A0A317JQE2</accession>
<dbReference type="EMBL" id="PSRQ01000014">
    <property type="protein sequence ID" value="PWU24066.1"/>
    <property type="molecule type" value="Genomic_DNA"/>
</dbReference>
<organism evidence="3 4">
    <name type="scientific">Candidatus Cerribacteria bacterium 'Amazon FNV 2010 28 9'</name>
    <dbReference type="NCBI Taxonomy" id="2081795"/>
    <lineage>
        <taxon>Bacteria</taxon>
        <taxon>Candidatus Cerribacteria</taxon>
    </lineage>
</organism>
<evidence type="ECO:0000313" key="4">
    <source>
        <dbReference type="Proteomes" id="UP000246104"/>
    </source>
</evidence>
<dbReference type="InterPro" id="IPR035901">
    <property type="entry name" value="GIY-YIG_endonuc_sf"/>
</dbReference>
<comment type="similarity">
    <text evidence="1">Belongs to the UPF0213 family.</text>
</comment>
<dbReference type="PANTHER" id="PTHR34477">
    <property type="entry name" value="UPF0213 PROTEIN YHBQ"/>
    <property type="match status" value="1"/>
</dbReference>
<evidence type="ECO:0000259" key="2">
    <source>
        <dbReference type="PROSITE" id="PS50164"/>
    </source>
</evidence>
<dbReference type="AlphaFoldDB" id="A0A317JQE2"/>
<name>A0A317JQE2_9BACT</name>
<sequence length="93" mass="11329">MYFVYILANTRPTLYIGVTDNLYRRVMEHREGKIEGFTQKYHIHKLVHYEITPYINDAIEREKQLKNWKRAWKLKLIKETNPTLTDLFDQITD</sequence>